<accession>A0ACC1R234</accession>
<proteinExistence type="predicted"/>
<name>A0ACC1R234_9HYPO</name>
<keyword evidence="2" id="KW-1185">Reference proteome</keyword>
<protein>
    <submittedName>
        <fullName evidence="1">Uncharacterized protein</fullName>
    </submittedName>
</protein>
<gene>
    <name evidence="1" type="ORF">NLG97_g2525</name>
</gene>
<sequence>MSYPESHYLSPVWRDGLFNGKVAFITGGNGTICSMQARALVRLGANACIIGRNVEKTDKAAKDIAAVRPGAKVIGIGACDVRNAEHLKNAADRCAKELGGIDFVIAGAAGNFIAPMEGLSTNAFKSVMDIDVLGTFNTIKATLPHILKSKTPRIIYVSATFHYTGLVMQSHVSAAKASVDSLMASVSLEYGPRGVNSNVIAPGAIEGTEGMDRLGGEAAKQPNNSLVKEIPSGRMGTVRNIADATVYLFSEAGDYVNGHALVVDGGGWRRQPAFTLGDSGYKYPEVFLGDDDKAKL</sequence>
<dbReference type="EMBL" id="JANAKD010000174">
    <property type="protein sequence ID" value="KAJ3496626.1"/>
    <property type="molecule type" value="Genomic_DNA"/>
</dbReference>
<evidence type="ECO:0000313" key="1">
    <source>
        <dbReference type="EMBL" id="KAJ3496626.1"/>
    </source>
</evidence>
<evidence type="ECO:0000313" key="2">
    <source>
        <dbReference type="Proteomes" id="UP001148737"/>
    </source>
</evidence>
<organism evidence="1 2">
    <name type="scientific">Lecanicillium saksenae</name>
    <dbReference type="NCBI Taxonomy" id="468837"/>
    <lineage>
        <taxon>Eukaryota</taxon>
        <taxon>Fungi</taxon>
        <taxon>Dikarya</taxon>
        <taxon>Ascomycota</taxon>
        <taxon>Pezizomycotina</taxon>
        <taxon>Sordariomycetes</taxon>
        <taxon>Hypocreomycetidae</taxon>
        <taxon>Hypocreales</taxon>
        <taxon>Cordycipitaceae</taxon>
        <taxon>Lecanicillium</taxon>
    </lineage>
</organism>
<reference evidence="1" key="1">
    <citation type="submission" date="2022-07" db="EMBL/GenBank/DDBJ databases">
        <title>Genome Sequence of Lecanicillium saksenae.</title>
        <authorList>
            <person name="Buettner E."/>
        </authorList>
    </citation>
    <scope>NUCLEOTIDE SEQUENCE</scope>
    <source>
        <strain evidence="1">VT-O1</strain>
    </source>
</reference>
<dbReference type="Proteomes" id="UP001148737">
    <property type="component" value="Unassembled WGS sequence"/>
</dbReference>
<comment type="caution">
    <text evidence="1">The sequence shown here is derived from an EMBL/GenBank/DDBJ whole genome shotgun (WGS) entry which is preliminary data.</text>
</comment>